<feature type="transmembrane region" description="Helical" evidence="17">
    <location>
        <begin position="318"/>
        <end position="344"/>
    </location>
</feature>
<dbReference type="GO" id="GO:0008504">
    <property type="term" value="F:monoamine transmembrane transporter activity"/>
    <property type="evidence" value="ECO:0007669"/>
    <property type="project" value="UniProtKB-ARBA"/>
</dbReference>
<protein>
    <recommendedName>
        <fullName evidence="15">Transporter</fullName>
    </recommendedName>
</protein>
<feature type="binding site" evidence="13">
    <location>
        <position position="69"/>
    </location>
    <ligand>
        <name>Na(+)</name>
        <dbReference type="ChEBI" id="CHEBI:29101"/>
        <label>1</label>
    </ligand>
</feature>
<keyword evidence="19" id="KW-1185">Reference proteome</keyword>
<evidence type="ECO:0000256" key="9">
    <source>
        <dbReference type="ARBA" id="ARBA00023053"/>
    </source>
</evidence>
<keyword evidence="6" id="KW-0532">Neurotransmitter transport</keyword>
<dbReference type="Proteomes" id="UP000275408">
    <property type="component" value="Unassembled WGS sequence"/>
</dbReference>
<organism evidence="18 19">
    <name type="scientific">Pocillopora damicornis</name>
    <name type="common">Cauliflower coral</name>
    <name type="synonym">Millepora damicornis</name>
    <dbReference type="NCBI Taxonomy" id="46731"/>
    <lineage>
        <taxon>Eukaryota</taxon>
        <taxon>Metazoa</taxon>
        <taxon>Cnidaria</taxon>
        <taxon>Anthozoa</taxon>
        <taxon>Hexacorallia</taxon>
        <taxon>Scleractinia</taxon>
        <taxon>Astrocoeniina</taxon>
        <taxon>Pocilloporidae</taxon>
        <taxon>Pocillopora</taxon>
    </lineage>
</organism>
<feature type="transmembrane region" description="Helical" evidence="17">
    <location>
        <begin position="491"/>
        <end position="511"/>
    </location>
</feature>
<feature type="non-terminal residue" evidence="18">
    <location>
        <position position="574"/>
    </location>
</feature>
<feature type="binding site" evidence="13">
    <location>
        <position position="71"/>
    </location>
    <ligand>
        <name>Na(+)</name>
        <dbReference type="ChEBI" id="CHEBI:29101"/>
        <label>1</label>
    </ligand>
</feature>
<evidence type="ECO:0000256" key="3">
    <source>
        <dbReference type="ARBA" id="ARBA00022475"/>
    </source>
</evidence>
<feature type="transmembrane region" description="Helical" evidence="17">
    <location>
        <begin position="531"/>
        <end position="553"/>
    </location>
</feature>
<evidence type="ECO:0000256" key="13">
    <source>
        <dbReference type="PIRSR" id="PIRSR600175-1"/>
    </source>
</evidence>
<feature type="region of interest" description="Disordered" evidence="16">
    <location>
        <begin position="1"/>
        <end position="43"/>
    </location>
</feature>
<dbReference type="InterPro" id="IPR037272">
    <property type="entry name" value="SNS_sf"/>
</dbReference>
<dbReference type="PROSITE" id="PS50267">
    <property type="entry name" value="NA_NEUROTRAN_SYMP_3"/>
    <property type="match status" value="1"/>
</dbReference>
<evidence type="ECO:0000256" key="14">
    <source>
        <dbReference type="PIRSR" id="PIRSR600175-2"/>
    </source>
</evidence>
<keyword evidence="3" id="KW-1003">Cell membrane</keyword>
<dbReference type="PANTHER" id="PTHR11616:SF320">
    <property type="entry name" value="SODIUM-DEPENDENT NORADRENALINE TRANSPORTER"/>
    <property type="match status" value="1"/>
</dbReference>
<dbReference type="OrthoDB" id="6581954at2759"/>
<evidence type="ECO:0000256" key="5">
    <source>
        <dbReference type="ARBA" id="ARBA00022723"/>
    </source>
</evidence>
<dbReference type="GO" id="GO:0006865">
    <property type="term" value="P:amino acid transport"/>
    <property type="evidence" value="ECO:0007669"/>
    <property type="project" value="TreeGrafter"/>
</dbReference>
<keyword evidence="8 17" id="KW-1133">Transmembrane helix</keyword>
<keyword evidence="10 17" id="KW-0472">Membrane</keyword>
<keyword evidence="4 15" id="KW-0812">Transmembrane</keyword>
<feature type="compositionally biased region" description="Low complexity" evidence="16">
    <location>
        <begin position="30"/>
        <end position="39"/>
    </location>
</feature>
<evidence type="ECO:0000256" key="8">
    <source>
        <dbReference type="ARBA" id="ARBA00022989"/>
    </source>
</evidence>
<evidence type="ECO:0000256" key="4">
    <source>
        <dbReference type="ARBA" id="ARBA00022692"/>
    </source>
</evidence>
<feature type="transmembrane region" description="Helical" evidence="17">
    <location>
        <begin position="280"/>
        <end position="297"/>
    </location>
</feature>
<feature type="binding site" evidence="13">
    <location>
        <position position="390"/>
    </location>
    <ligand>
        <name>Na(+)</name>
        <dbReference type="ChEBI" id="CHEBI:29101"/>
        <label>1</label>
    </ligand>
</feature>
<evidence type="ECO:0000313" key="19">
    <source>
        <dbReference type="Proteomes" id="UP000275408"/>
    </source>
</evidence>
<dbReference type="GO" id="GO:0046872">
    <property type="term" value="F:metal ion binding"/>
    <property type="evidence" value="ECO:0007669"/>
    <property type="project" value="UniProtKB-KW"/>
</dbReference>
<evidence type="ECO:0000256" key="6">
    <source>
        <dbReference type="ARBA" id="ARBA00022775"/>
    </source>
</evidence>
<evidence type="ECO:0000256" key="11">
    <source>
        <dbReference type="ARBA" id="ARBA00023157"/>
    </source>
</evidence>
<evidence type="ECO:0000256" key="12">
    <source>
        <dbReference type="ARBA" id="ARBA00023180"/>
    </source>
</evidence>
<feature type="binding site" evidence="13">
    <location>
        <position position="325"/>
    </location>
    <ligand>
        <name>Na(+)</name>
        <dbReference type="ChEBI" id="CHEBI:29101"/>
        <label>1</label>
    </ligand>
</feature>
<feature type="transmembrane region" description="Helical" evidence="17">
    <location>
        <begin position="369"/>
        <end position="390"/>
    </location>
</feature>
<evidence type="ECO:0000256" key="15">
    <source>
        <dbReference type="RuleBase" id="RU003732"/>
    </source>
</evidence>
<evidence type="ECO:0000256" key="2">
    <source>
        <dbReference type="ARBA" id="ARBA00022448"/>
    </source>
</evidence>
<keyword evidence="9 13" id="KW-0915">Sodium</keyword>
<feature type="transmembrane region" description="Helical" evidence="17">
    <location>
        <begin position="92"/>
        <end position="110"/>
    </location>
</feature>
<keyword evidence="5 13" id="KW-0479">Metal-binding</keyword>
<evidence type="ECO:0000256" key="17">
    <source>
        <dbReference type="SAM" id="Phobius"/>
    </source>
</evidence>
<feature type="transmembrane region" description="Helical" evidence="17">
    <location>
        <begin position="419"/>
        <end position="443"/>
    </location>
</feature>
<feature type="binding site" evidence="13">
    <location>
        <position position="72"/>
    </location>
    <ligand>
        <name>Na(+)</name>
        <dbReference type="ChEBI" id="CHEBI:29101"/>
        <label>1</label>
    </ligand>
</feature>
<comment type="caution">
    <text evidence="18">The sequence shown here is derived from an EMBL/GenBank/DDBJ whole genome shotgun (WGS) entry which is preliminary data.</text>
</comment>
<feature type="binding site" evidence="13">
    <location>
        <position position="393"/>
    </location>
    <ligand>
        <name>Na(+)</name>
        <dbReference type="ChEBI" id="CHEBI:29101"/>
        <label>1</label>
    </ligand>
</feature>
<keyword evidence="12" id="KW-0325">Glycoprotein</keyword>
<comment type="similarity">
    <text evidence="15">Belongs to the sodium:neurotransmitter symporter (SNF) (TC 2.A.22) family.</text>
</comment>
<sequence>MNMDKSKSSDMESSEKKLIEKGKEANGEQASDASGSSSAVDERDVQVVEIEDEREQWGKKADFLLSCIGFAVGLGNVWRFPYLCYDNGGGAFLIPYLIMLVLCGMPMFYMELAVGQYFSLGPIGTWGAICPLFQGVGFASMMVSFLVCVYYNIIIAWCLYFLFLSFRKDVPWKSCGNWWNSEKCYAGRIPECSSGLSNGTVVLANSTAALANSTLKNCTKAAVDDFSSPALEYWQNYVLRLTDSIGDAGVFRWEILLCLLAAWIGVYFCMWKGVKSSGKVVYFTATFPYVVLFILFIRGVTLPNAKEGIVYYLKPQDAMMISLINCATSVFAGFVIFSTLGFMAHSLNKKIEDVASSGPGLAFVVYPEAIAQMPVSPLWAILFFFMLLTLGLDSQFGMMEAVITGVVDEYRIFRRHKELFILVACILCFLLGLPCVTQGGAYVLNLFDYQSGGVSLLFLAFFETVTLAWIYGTDRFSLDIEKMIGRRPGAWWWFCWRFCAPLIMAGIFLFSVSQWGGISYGDYKYPPWAEFIGWLIALSSMLFIPGVAIYNLYMTPGTFMERCRDSYQHCREGI</sequence>
<dbReference type="GO" id="GO:0005886">
    <property type="term" value="C:plasma membrane"/>
    <property type="evidence" value="ECO:0007669"/>
    <property type="project" value="UniProtKB-SubCell"/>
</dbReference>
<evidence type="ECO:0000256" key="10">
    <source>
        <dbReference type="ARBA" id="ARBA00023136"/>
    </source>
</evidence>
<feature type="transmembrane region" description="Helical" evidence="17">
    <location>
        <begin position="449"/>
        <end position="471"/>
    </location>
</feature>
<dbReference type="GO" id="GO:0090493">
    <property type="term" value="P:catecholamine uptake"/>
    <property type="evidence" value="ECO:0007669"/>
    <property type="project" value="UniProtKB-ARBA"/>
</dbReference>
<feature type="transmembrane region" description="Helical" evidence="17">
    <location>
        <begin position="255"/>
        <end position="274"/>
    </location>
</feature>
<feature type="binding site" evidence="13">
    <location>
        <position position="76"/>
    </location>
    <ligand>
        <name>Na(+)</name>
        <dbReference type="ChEBI" id="CHEBI:29101"/>
        <label>1</label>
    </ligand>
</feature>
<dbReference type="PROSITE" id="PS00610">
    <property type="entry name" value="NA_NEUROTRAN_SYMP_1"/>
    <property type="match status" value="1"/>
</dbReference>
<keyword evidence="7 15" id="KW-0769">Symport</keyword>
<evidence type="ECO:0000256" key="7">
    <source>
        <dbReference type="ARBA" id="ARBA00022847"/>
    </source>
</evidence>
<keyword evidence="11 14" id="KW-1015">Disulfide bond</keyword>
<feature type="transmembrane region" description="Helical" evidence="17">
    <location>
        <begin position="142"/>
        <end position="163"/>
    </location>
</feature>
<keyword evidence="2 15" id="KW-0813">Transport</keyword>
<dbReference type="InterPro" id="IPR000175">
    <property type="entry name" value="Na/ntran_symport"/>
</dbReference>
<feature type="binding site" evidence="13">
    <location>
        <position position="394"/>
    </location>
    <ligand>
        <name>Na(+)</name>
        <dbReference type="ChEBI" id="CHEBI:29101"/>
        <label>1</label>
    </ligand>
</feature>
<dbReference type="PRINTS" id="PR00176">
    <property type="entry name" value="NANEUSMPORT"/>
</dbReference>
<feature type="disulfide bond" evidence="14">
    <location>
        <begin position="175"/>
        <end position="184"/>
    </location>
</feature>
<evidence type="ECO:0000256" key="1">
    <source>
        <dbReference type="ARBA" id="ARBA00004651"/>
    </source>
</evidence>
<proteinExistence type="inferred from homology"/>
<dbReference type="SUPFAM" id="SSF161070">
    <property type="entry name" value="SNF-like"/>
    <property type="match status" value="1"/>
</dbReference>
<dbReference type="GO" id="GO:0015378">
    <property type="term" value="F:sodium:chloride symporter activity"/>
    <property type="evidence" value="ECO:0007669"/>
    <property type="project" value="UniProtKB-ARBA"/>
</dbReference>
<evidence type="ECO:0000256" key="16">
    <source>
        <dbReference type="SAM" id="MobiDB-lite"/>
    </source>
</evidence>
<name>A0A3M6UCJ9_POCDA</name>
<dbReference type="GO" id="GO:0006836">
    <property type="term" value="P:neurotransmitter transport"/>
    <property type="evidence" value="ECO:0007669"/>
    <property type="project" value="UniProtKB-KW"/>
</dbReference>
<dbReference type="PANTHER" id="PTHR11616">
    <property type="entry name" value="SODIUM/CHLORIDE DEPENDENT TRANSPORTER"/>
    <property type="match status" value="1"/>
</dbReference>
<comment type="subcellular location">
    <subcellularLocation>
        <location evidence="1">Cell membrane</location>
        <topology evidence="1">Multi-pass membrane protein</topology>
    </subcellularLocation>
</comment>
<gene>
    <name evidence="18" type="ORF">pdam_00020808</name>
</gene>
<evidence type="ECO:0000313" key="18">
    <source>
        <dbReference type="EMBL" id="RMX51400.1"/>
    </source>
</evidence>
<accession>A0A3M6UCJ9</accession>
<feature type="compositionally biased region" description="Basic and acidic residues" evidence="16">
    <location>
        <begin position="1"/>
        <end position="26"/>
    </location>
</feature>
<dbReference type="EMBL" id="RCHS01001798">
    <property type="protein sequence ID" value="RMX51400.1"/>
    <property type="molecule type" value="Genomic_DNA"/>
</dbReference>
<reference evidence="18 19" key="1">
    <citation type="journal article" date="2018" name="Sci. Rep.">
        <title>Comparative analysis of the Pocillopora damicornis genome highlights role of immune system in coral evolution.</title>
        <authorList>
            <person name="Cunning R."/>
            <person name="Bay R.A."/>
            <person name="Gillette P."/>
            <person name="Baker A.C."/>
            <person name="Traylor-Knowles N."/>
        </authorList>
    </citation>
    <scope>NUCLEOTIDE SEQUENCE [LARGE SCALE GENOMIC DNA]</scope>
    <source>
        <strain evidence="18">RSMAS</strain>
        <tissue evidence="18">Whole animal</tissue>
    </source>
</reference>
<dbReference type="Pfam" id="PF00209">
    <property type="entry name" value="SNF"/>
    <property type="match status" value="1"/>
</dbReference>
<dbReference type="AlphaFoldDB" id="A0A3M6UCJ9"/>